<dbReference type="PANTHER" id="PTHR43776">
    <property type="entry name" value="TRANSPORT ATP-BINDING PROTEIN"/>
    <property type="match status" value="1"/>
</dbReference>
<dbReference type="InterPro" id="IPR003593">
    <property type="entry name" value="AAA+_ATPase"/>
</dbReference>
<organism evidence="9 10">
    <name type="scientific">Jeotgalibaca porci</name>
    <dbReference type="NCBI Taxonomy" id="1868793"/>
    <lineage>
        <taxon>Bacteria</taxon>
        <taxon>Bacillati</taxon>
        <taxon>Bacillota</taxon>
        <taxon>Bacilli</taxon>
        <taxon>Lactobacillales</taxon>
        <taxon>Carnobacteriaceae</taxon>
        <taxon>Jeotgalibaca</taxon>
    </lineage>
</organism>
<dbReference type="InterPro" id="IPR050319">
    <property type="entry name" value="ABC_transp_ATP-bind"/>
</dbReference>
<feature type="domain" description="ABC transporter" evidence="8">
    <location>
        <begin position="286"/>
        <end position="531"/>
    </location>
</feature>
<dbReference type="Pfam" id="PF00005">
    <property type="entry name" value="ABC_tran"/>
    <property type="match status" value="2"/>
</dbReference>
<dbReference type="InterPro" id="IPR027417">
    <property type="entry name" value="P-loop_NTPase"/>
</dbReference>
<evidence type="ECO:0000256" key="6">
    <source>
        <dbReference type="ARBA" id="ARBA00022856"/>
    </source>
</evidence>
<evidence type="ECO:0000256" key="1">
    <source>
        <dbReference type="ARBA" id="ARBA00004202"/>
    </source>
</evidence>
<evidence type="ECO:0000256" key="5">
    <source>
        <dbReference type="ARBA" id="ARBA00022840"/>
    </source>
</evidence>
<evidence type="ECO:0000256" key="3">
    <source>
        <dbReference type="ARBA" id="ARBA00022448"/>
    </source>
</evidence>
<accession>A0A6G7WJ87</accession>
<keyword evidence="3" id="KW-0813">Transport</keyword>
<dbReference type="CDD" id="cd03257">
    <property type="entry name" value="ABC_NikE_OppD_transporters"/>
    <property type="match status" value="2"/>
</dbReference>
<evidence type="ECO:0000256" key="7">
    <source>
        <dbReference type="ARBA" id="ARBA00022927"/>
    </source>
</evidence>
<reference evidence="9 10" key="1">
    <citation type="journal article" date="2017" name="Int. J. Syst. Evol. Microbiol.">
        <title>Jeotgalibaca porci sp. nov. and Jeotgalibaca arthritidis sp. nov., isolated from pigs, and emended description of the genus Jeotgalibaca.</title>
        <authorList>
            <person name="Zamora L."/>
            <person name="Perez-Sancho M."/>
            <person name="Dominguez L."/>
            <person name="Fernandez-Garayzabal J.F."/>
            <person name="Vela A.I."/>
        </authorList>
    </citation>
    <scope>NUCLEOTIDE SEQUENCE [LARGE SCALE GENOMIC DNA]</scope>
    <source>
        <strain evidence="9 10">CCUG 69148</strain>
    </source>
</reference>
<dbReference type="PROSITE" id="PS00211">
    <property type="entry name" value="ABC_TRANSPORTER_1"/>
    <property type="match status" value="2"/>
</dbReference>
<dbReference type="GeneID" id="96773296"/>
<comment type="subcellular location">
    <subcellularLocation>
        <location evidence="1">Cell membrane</location>
        <topology evidence="1">Peripheral membrane protein</topology>
    </subcellularLocation>
</comment>
<dbReference type="GO" id="GO:0055085">
    <property type="term" value="P:transmembrane transport"/>
    <property type="evidence" value="ECO:0007669"/>
    <property type="project" value="UniProtKB-ARBA"/>
</dbReference>
<gene>
    <name evidence="9" type="ORF">G7058_09680</name>
</gene>
<dbReference type="InterPro" id="IPR017871">
    <property type="entry name" value="ABC_transporter-like_CS"/>
</dbReference>
<dbReference type="KEGG" id="jpo:G7058_09680"/>
<evidence type="ECO:0000256" key="4">
    <source>
        <dbReference type="ARBA" id="ARBA00022741"/>
    </source>
</evidence>
<dbReference type="GO" id="GO:0015833">
    <property type="term" value="P:peptide transport"/>
    <property type="evidence" value="ECO:0007669"/>
    <property type="project" value="UniProtKB-KW"/>
</dbReference>
<proteinExistence type="inferred from homology"/>
<keyword evidence="6" id="KW-0571">Peptide transport</keyword>
<dbReference type="AlphaFoldDB" id="A0A6G7WJ87"/>
<comment type="similarity">
    <text evidence="2">Belongs to the ABC transporter superfamily.</text>
</comment>
<dbReference type="FunFam" id="3.40.50.300:FF:000016">
    <property type="entry name" value="Oligopeptide ABC transporter ATP-binding component"/>
    <property type="match status" value="2"/>
</dbReference>
<dbReference type="Gene3D" id="3.40.50.300">
    <property type="entry name" value="P-loop containing nucleotide triphosphate hydrolases"/>
    <property type="match status" value="2"/>
</dbReference>
<dbReference type="SMART" id="SM00382">
    <property type="entry name" value="AAA"/>
    <property type="match status" value="2"/>
</dbReference>
<evidence type="ECO:0000313" key="10">
    <source>
        <dbReference type="Proteomes" id="UP000501830"/>
    </source>
</evidence>
<dbReference type="EMBL" id="CP049889">
    <property type="protein sequence ID" value="QIK52287.1"/>
    <property type="molecule type" value="Genomic_DNA"/>
</dbReference>
<dbReference type="GO" id="GO:0005524">
    <property type="term" value="F:ATP binding"/>
    <property type="evidence" value="ECO:0007669"/>
    <property type="project" value="UniProtKB-KW"/>
</dbReference>
<keyword evidence="4" id="KW-0547">Nucleotide-binding</keyword>
<dbReference type="Proteomes" id="UP000501830">
    <property type="component" value="Chromosome"/>
</dbReference>
<dbReference type="PROSITE" id="PS50893">
    <property type="entry name" value="ABC_TRANSPORTER_2"/>
    <property type="match status" value="2"/>
</dbReference>
<evidence type="ECO:0000259" key="8">
    <source>
        <dbReference type="PROSITE" id="PS50893"/>
    </source>
</evidence>
<keyword evidence="7" id="KW-0653">Protein transport</keyword>
<keyword evidence="5 9" id="KW-0067">ATP-binding</keyword>
<evidence type="ECO:0000256" key="2">
    <source>
        <dbReference type="ARBA" id="ARBA00005417"/>
    </source>
</evidence>
<dbReference type="RefSeq" id="WP_166063351.1">
    <property type="nucleotide sequence ID" value="NZ_CP049889.1"/>
</dbReference>
<dbReference type="InterPro" id="IPR013563">
    <property type="entry name" value="Oligopep_ABC_C"/>
</dbReference>
<dbReference type="PANTHER" id="PTHR43776:SF7">
    <property type="entry name" value="D,D-DIPEPTIDE TRANSPORT ATP-BINDING PROTEIN DDPF-RELATED"/>
    <property type="match status" value="1"/>
</dbReference>
<protein>
    <submittedName>
        <fullName evidence="9">ABC transporter ATP-binding protein</fullName>
    </submittedName>
</protein>
<dbReference type="NCBIfam" id="NF007739">
    <property type="entry name" value="PRK10419.1"/>
    <property type="match status" value="2"/>
</dbReference>
<keyword evidence="10" id="KW-1185">Reference proteome</keyword>
<feature type="domain" description="ABC transporter" evidence="8">
    <location>
        <begin position="7"/>
        <end position="256"/>
    </location>
</feature>
<dbReference type="SUPFAM" id="SSF52540">
    <property type="entry name" value="P-loop containing nucleoside triphosphate hydrolases"/>
    <property type="match status" value="2"/>
</dbReference>
<name>A0A6G7WJ87_9LACT</name>
<dbReference type="GO" id="GO:0005886">
    <property type="term" value="C:plasma membrane"/>
    <property type="evidence" value="ECO:0007669"/>
    <property type="project" value="UniProtKB-SubCell"/>
</dbReference>
<dbReference type="Pfam" id="PF08352">
    <property type="entry name" value="oligo_HPY"/>
    <property type="match status" value="2"/>
</dbReference>
<dbReference type="InterPro" id="IPR003439">
    <property type="entry name" value="ABC_transporter-like_ATP-bd"/>
</dbReference>
<sequence>MTNLLSVNNLSVSFTTGSTVQKVVSDVSFDVKKGETIGLVGESGSGKSVTARSIMKLLAQNAHIHPESSIAYLGNELLTKSEKEMQRIRGNDIGMIFQDPMTSLNPTMTMGKQITESLLFHEKLSAKEAEKRAKEIMTNVGINNVDYRYTQYAHEFSGGMRQRMMIAMSLACNPSLIIADEPTTALDVTIQAQILQLLKDLQKQYGMAIILITHDFGVVANMCDKVVVMKDGKVVETGTTTAVFENPQNDYTKMLLAAIPNLHQEKTMKKREKLAEIHAGKREPILQITQLTKAFPYGRNQQVTAVDHLDFTIFRGETLGLVGESGSGKSTTGRTLLRLHEPDSGETLFEGFDINHLKANDLKAMRKHMQMIFQDPYASLNPRMKIQDIIGEALDIHGLTKTKEERKARILELLDLVGLHPSFAERYPHEFSGGQRQRIGIARALAVDPTFIVLDEPLSALDASIQAQIVDLLEDLQEKLGLTYLFIAHDLAMVKQISDRVAVMHNGKIVELADSEELFNNPIHPYTKKLLAAIPIPDPNHESNHDSIVKAEDELVAYKGSEFKEVSPHHWVYC</sequence>
<dbReference type="GO" id="GO:0016887">
    <property type="term" value="F:ATP hydrolysis activity"/>
    <property type="evidence" value="ECO:0007669"/>
    <property type="project" value="InterPro"/>
</dbReference>
<evidence type="ECO:0000313" key="9">
    <source>
        <dbReference type="EMBL" id="QIK52287.1"/>
    </source>
</evidence>
<dbReference type="GO" id="GO:0015031">
    <property type="term" value="P:protein transport"/>
    <property type="evidence" value="ECO:0007669"/>
    <property type="project" value="UniProtKB-KW"/>
</dbReference>
<dbReference type="NCBIfam" id="NF008453">
    <property type="entry name" value="PRK11308.1"/>
    <property type="match status" value="2"/>
</dbReference>